<keyword evidence="7" id="KW-0325">Glycoprotein</keyword>
<dbReference type="InterPro" id="IPR018011">
    <property type="entry name" value="Carb_sulfotrans_8-10"/>
</dbReference>
<comment type="subcellular location">
    <subcellularLocation>
        <location evidence="1">Golgi apparatus membrane</location>
        <topology evidence="1">Single-pass type II membrane protein</topology>
    </subcellularLocation>
</comment>
<keyword evidence="9" id="KW-1185">Reference proteome</keyword>
<gene>
    <name evidence="8" type="ORF">SAMN05443432_101720</name>
</gene>
<evidence type="ECO:0000256" key="5">
    <source>
        <dbReference type="ARBA" id="ARBA00023034"/>
    </source>
</evidence>
<dbReference type="RefSeq" id="WP_149778249.1">
    <property type="nucleotide sequence ID" value="NZ_FRCB01000001.1"/>
</dbReference>
<reference evidence="8 9" key="1">
    <citation type="submission" date="2016-11" db="EMBL/GenBank/DDBJ databases">
        <authorList>
            <person name="Varghese N."/>
            <person name="Submissions S."/>
        </authorList>
    </citation>
    <scope>NUCLEOTIDE SEQUENCE [LARGE SCALE GENOMIC DNA]</scope>
    <source>
        <strain evidence="8 9">DSM 28249</strain>
    </source>
</reference>
<dbReference type="EMBL" id="FRCB01000001">
    <property type="protein sequence ID" value="SHL51198.1"/>
    <property type="molecule type" value="Genomic_DNA"/>
</dbReference>
<dbReference type="GO" id="GO:0008146">
    <property type="term" value="F:sulfotransferase activity"/>
    <property type="evidence" value="ECO:0007669"/>
    <property type="project" value="InterPro"/>
</dbReference>
<evidence type="ECO:0000256" key="1">
    <source>
        <dbReference type="ARBA" id="ARBA00004323"/>
    </source>
</evidence>
<name>A0A1M7B846_9RHOB</name>
<evidence type="ECO:0000256" key="7">
    <source>
        <dbReference type="ARBA" id="ARBA00023180"/>
    </source>
</evidence>
<evidence type="ECO:0000313" key="9">
    <source>
        <dbReference type="Proteomes" id="UP000322545"/>
    </source>
</evidence>
<keyword evidence="3" id="KW-0812">Transmembrane</keyword>
<accession>A0A1M7B846</accession>
<dbReference type="PANTHER" id="PTHR12137:SF54">
    <property type="entry name" value="CARBOHYDRATE SULFOTRANSFERASE"/>
    <property type="match status" value="1"/>
</dbReference>
<dbReference type="Proteomes" id="UP000322545">
    <property type="component" value="Unassembled WGS sequence"/>
</dbReference>
<evidence type="ECO:0000313" key="8">
    <source>
        <dbReference type="EMBL" id="SHL51198.1"/>
    </source>
</evidence>
<sequence length="241" mass="26767">MIRRLAHRLLHGPAQGYHEAHVICLPGPGIAYVRVPKAANSSIKSALAMRFGIRARSDRTVAQDGFWDDTEEGLAKRMTPERFVSEGHAAKCWTFSFVRHPVARLHSCWNNKVIENEALSPGFLAMGVRPGMPFAAFVQAVAETPDDRADIHVHSQSGILEHQGRLVPDFVGRVESIDADWAHVAARIEARSGVAMGKLGARNRRIVAGEHQALTLPDKLLALIFERYKRDFDLFYPDQSG</sequence>
<dbReference type="Pfam" id="PF03567">
    <property type="entry name" value="Sulfotransfer_2"/>
    <property type="match status" value="1"/>
</dbReference>
<organism evidence="8 9">
    <name type="scientific">Roseovarius litoreus</name>
    <dbReference type="NCBI Taxonomy" id="1155722"/>
    <lineage>
        <taxon>Bacteria</taxon>
        <taxon>Pseudomonadati</taxon>
        <taxon>Pseudomonadota</taxon>
        <taxon>Alphaproteobacteria</taxon>
        <taxon>Rhodobacterales</taxon>
        <taxon>Roseobacteraceae</taxon>
        <taxon>Roseovarius</taxon>
    </lineage>
</organism>
<protein>
    <submittedName>
        <fullName evidence="8">Sulfotransferase family protein</fullName>
    </submittedName>
</protein>
<dbReference type="PANTHER" id="PTHR12137">
    <property type="entry name" value="CARBOHYDRATE SULFOTRANSFERASE"/>
    <property type="match status" value="1"/>
</dbReference>
<evidence type="ECO:0000256" key="2">
    <source>
        <dbReference type="ARBA" id="ARBA00022679"/>
    </source>
</evidence>
<evidence type="ECO:0000256" key="6">
    <source>
        <dbReference type="ARBA" id="ARBA00023136"/>
    </source>
</evidence>
<dbReference type="GO" id="GO:0016020">
    <property type="term" value="C:membrane"/>
    <property type="evidence" value="ECO:0007669"/>
    <property type="project" value="InterPro"/>
</dbReference>
<keyword evidence="4" id="KW-1133">Transmembrane helix</keyword>
<evidence type="ECO:0000256" key="4">
    <source>
        <dbReference type="ARBA" id="ARBA00022989"/>
    </source>
</evidence>
<evidence type="ECO:0000256" key="3">
    <source>
        <dbReference type="ARBA" id="ARBA00022692"/>
    </source>
</evidence>
<keyword evidence="6" id="KW-0472">Membrane</keyword>
<dbReference type="GO" id="GO:0016051">
    <property type="term" value="P:carbohydrate biosynthetic process"/>
    <property type="evidence" value="ECO:0007669"/>
    <property type="project" value="InterPro"/>
</dbReference>
<keyword evidence="2 8" id="KW-0808">Transferase</keyword>
<dbReference type="InterPro" id="IPR005331">
    <property type="entry name" value="Sulfotransferase"/>
</dbReference>
<dbReference type="AlphaFoldDB" id="A0A1M7B846"/>
<proteinExistence type="predicted"/>
<keyword evidence="5" id="KW-0333">Golgi apparatus</keyword>